<feature type="domain" description="Chitin-binding type-1" evidence="17">
    <location>
        <begin position="142"/>
        <end position="191"/>
    </location>
</feature>
<gene>
    <name evidence="19" type="ORF">GQ607_001405</name>
</gene>
<dbReference type="SUPFAM" id="SSF51445">
    <property type="entry name" value="(Trans)glycosidases"/>
    <property type="match status" value="1"/>
</dbReference>
<dbReference type="PANTHER" id="PTHR47700">
    <property type="entry name" value="V CHITINASE, PUTATIVE (AFU_ORTHOLOGUE AFUA_6G13720)-RELATED"/>
    <property type="match status" value="1"/>
</dbReference>
<evidence type="ECO:0000313" key="20">
    <source>
        <dbReference type="Proteomes" id="UP000434172"/>
    </source>
</evidence>
<dbReference type="EMBL" id="WOWK01000004">
    <property type="protein sequence ID" value="KAF0331097.1"/>
    <property type="molecule type" value="Genomic_DNA"/>
</dbReference>
<dbReference type="InterPro" id="IPR001223">
    <property type="entry name" value="Glyco_hydro18_cat"/>
</dbReference>
<dbReference type="CDD" id="cd00035">
    <property type="entry name" value="ChtBD1"/>
    <property type="match status" value="1"/>
</dbReference>
<feature type="domain" description="GH18" evidence="18">
    <location>
        <begin position="203"/>
        <end position="558"/>
    </location>
</feature>
<evidence type="ECO:0000256" key="3">
    <source>
        <dbReference type="ARBA" id="ARBA00008682"/>
    </source>
</evidence>
<feature type="region of interest" description="Disordered" evidence="15">
    <location>
        <begin position="832"/>
        <end position="859"/>
    </location>
</feature>
<dbReference type="PROSITE" id="PS01095">
    <property type="entry name" value="GH18_1"/>
    <property type="match status" value="1"/>
</dbReference>
<evidence type="ECO:0000256" key="10">
    <source>
        <dbReference type="ARBA" id="ARBA00023277"/>
    </source>
</evidence>
<evidence type="ECO:0000256" key="9">
    <source>
        <dbReference type="ARBA" id="ARBA00023026"/>
    </source>
</evidence>
<name>A0A8H3WUB2_9PEZI</name>
<keyword evidence="5" id="KW-0964">Secreted</keyword>
<keyword evidence="9" id="KW-0843">Virulence</keyword>
<reference evidence="19 20" key="1">
    <citation type="submission" date="2019-12" db="EMBL/GenBank/DDBJ databases">
        <title>A genome sequence resource for the geographically widespread anthracnose pathogen Colletotrichum asianum.</title>
        <authorList>
            <person name="Meng Y."/>
        </authorList>
    </citation>
    <scope>NUCLEOTIDE SEQUENCE [LARGE SCALE GENOMIC DNA]</scope>
    <source>
        <strain evidence="19 20">ICMP 18580</strain>
    </source>
</reference>
<dbReference type="SUPFAM" id="SSF57016">
    <property type="entry name" value="Plant lectins/antimicrobial peptides"/>
    <property type="match status" value="1"/>
</dbReference>
<evidence type="ECO:0000256" key="7">
    <source>
        <dbReference type="ARBA" id="ARBA00022801"/>
    </source>
</evidence>
<evidence type="ECO:0000256" key="8">
    <source>
        <dbReference type="ARBA" id="ARBA00023024"/>
    </source>
</evidence>
<dbReference type="GO" id="GO:0000272">
    <property type="term" value="P:polysaccharide catabolic process"/>
    <property type="evidence" value="ECO:0007669"/>
    <property type="project" value="UniProtKB-KW"/>
</dbReference>
<dbReference type="PROSITE" id="PS51910">
    <property type="entry name" value="GH18_2"/>
    <property type="match status" value="1"/>
</dbReference>
<feature type="disulfide bond" evidence="13">
    <location>
        <begin position="185"/>
        <end position="189"/>
    </location>
</feature>
<feature type="disulfide bond" evidence="13">
    <location>
        <begin position="161"/>
        <end position="175"/>
    </location>
</feature>
<evidence type="ECO:0000259" key="17">
    <source>
        <dbReference type="PROSITE" id="PS50941"/>
    </source>
</evidence>
<evidence type="ECO:0000259" key="18">
    <source>
        <dbReference type="PROSITE" id="PS51910"/>
    </source>
</evidence>
<evidence type="ECO:0000256" key="13">
    <source>
        <dbReference type="PROSITE-ProRule" id="PRU00261"/>
    </source>
</evidence>
<comment type="subcellular location">
    <subcellularLocation>
        <location evidence="2">Secreted</location>
    </subcellularLocation>
</comment>
<comment type="caution">
    <text evidence="19">The sequence shown here is derived from an EMBL/GenBank/DDBJ whole genome shotgun (WGS) entry which is preliminary data.</text>
</comment>
<dbReference type="SMART" id="SM00270">
    <property type="entry name" value="ChtBD1"/>
    <property type="match status" value="1"/>
</dbReference>
<comment type="similarity">
    <text evidence="3">Belongs to the glycosyl hydrolase 18 family. Chitinase class V subfamily.</text>
</comment>
<proteinExistence type="inferred from homology"/>
<dbReference type="InterPro" id="IPR001579">
    <property type="entry name" value="Glyco_hydro_18_chit_AS"/>
</dbReference>
<dbReference type="InterPro" id="IPR018371">
    <property type="entry name" value="Chitin-binding_1_CS"/>
</dbReference>
<dbReference type="Gene3D" id="3.20.20.80">
    <property type="entry name" value="Glycosidases"/>
    <property type="match status" value="1"/>
</dbReference>
<dbReference type="EC" id="3.2.1.14" evidence="4"/>
<keyword evidence="10" id="KW-0119">Carbohydrate metabolism</keyword>
<dbReference type="Gene3D" id="3.30.60.10">
    <property type="entry name" value="Endochitinase-like"/>
    <property type="match status" value="1"/>
</dbReference>
<sequence length="1662" mass="186297">MARTIPSFPYYTIIATFFLTLFPLCSFGLPAGSRDGPSMEQLAVTTCRNQAYHPFDYSVKPPQGQDLPLCPQSVELASMQARDLLMGRQVTQEQDYSCAEFRPCRNGACCPKETGWCNYGPEACGTNNQSPNDKCWSNCDAKAECGRYAETTGKECPLNVCCSPFGFCGMTEDFCKVTDNEETSCQSNCKQPTSGSSNGDVRKRVIGYYEAWVHSRTCNGMSIEQMPVESLTHLMFSFAYVTPGDFRIAPMDDLDPKLFNQMTAMKKQNRALKVMVALGGWTFNDPGPTQQVFHDVASSKANRAKFIANLLSFMRQYAFDGVDFDWEYPGADDRGGAEEDGKNFTLLLEELRDAIKTQPLDYTVSFTTPTSFWYLRHFDLKASTAAVDFVNIMSYDLHGVWDAWNPIGSNVLAHTNLTEIKLALDLYWRNEIPPEKLNLGIGFYGRTFELSDACCYKPECQFKGGAAPGPCTKNSGTLAYREIQDIIKKHNIKPYYDKEHQVKYIVWNQNQWASYDDADTIEAKIKFANSQGLGGLLIWSIDQDTDKLDALTAVVGKDVMSSVSRASLAKDSAYWQDMGAQNCYVTDCGGKCDKKGFKAVTTQPCGSAKAVTRRSSKADSTLCCPIDSAPDPADCKWRTRGNAPTCNGRCEYGEVGLQLNKWGDGKYCEDGHKMYCCKTNSVSGHENKCSFNSKGKKCPSGQSPLTFAGEFGKGNIGEKKPDVDFERLNKLKGSSLMSEIEKYEWSQLKLYCCPDEDTSKWNSCEWKGKPRSCFDAHCDLDTRVMLTWAGFGGGEGCFPHPDPNRVRVFCCGPPDGEPLFLPVGLEHLFPNPPTGDDVKTKSHSKIDGTWGGSQSSSADDPNKAVIQFYVMASPTEIQVSVDKRDGSHWELFNCKDAHSHSSQMVQMVCTDDSEKSNCKDIFLGNGAPGTIIQMPQGQGCGPGKYAVVESLEISNNQSLPRHLTRRNFSTGGNPVVYDLKFGYDFSLVPREFGDTQLRIDYSNQEGCWNHIVSRPISKKRKRSLEDFGGSHKRWLEEEWRDDAHFGGVTREELHKRWFGDDILEWLEGLTSTNIKMEKRHEFEEQEEWDCEDFKGKVDAVATAGIKMETSFGFALITTLSLPLDLSKSYLHFSNKGSVEAIFTLEALATLKLDSKLFNIAPIYFGGVSFVIPGIMSLGPRLDLRGQVKAEITVQGRVEARVTVAEWEIQQTYPEESDKYTPKERASPKRGIDKRDLADPVFEMDMQANGNAEFHLMPTMVFGLEFDDIWSVATTDVELVCDGWVRMRANSNLDCGFGYGVDAGMSLIAKAQVPDIFGWQPKEHNFKPDKICPTKGVAGPQARCNEIPCVPSFYEGIDDDDDDELATRDIMATILRPFNSTPDSSEFVARHLEERATGKVNFGIQTTEQMLLRPGKTKQTGYIIEHVLEAQSLRTFFSLDDDTRGMKDICDTMAKTGWFKTTENPTSGEKNIYPMNWVVQNSFPSGSFKSEEFINVIELVNHGKEGAFKRDKLHGEKELMRESFWVEGPSLDAAVRTPKTGVQSFKYLNHPDIRVIFKTQADRVGEKLEQMEQWLFLHPKGDDPYQYLGLQAKWNAYIKGRVEVAAAKLVTFVDTYLERGEAVLANTDPIKDDPDRARRRRNLQVLRNTLDNDMKGQFVNPFP</sequence>
<dbReference type="Proteomes" id="UP000434172">
    <property type="component" value="Unassembled WGS sequence"/>
</dbReference>
<dbReference type="GO" id="GO:0008061">
    <property type="term" value="F:chitin binding"/>
    <property type="evidence" value="ECO:0007669"/>
    <property type="project" value="UniProtKB-UniRule"/>
</dbReference>
<dbReference type="GO" id="GO:0005576">
    <property type="term" value="C:extracellular region"/>
    <property type="evidence" value="ECO:0007669"/>
    <property type="project" value="UniProtKB-SubCell"/>
</dbReference>
<dbReference type="SUPFAM" id="SSF54556">
    <property type="entry name" value="Chitinase insertion domain"/>
    <property type="match status" value="1"/>
</dbReference>
<feature type="chain" id="PRO_5034778412" description="chitinase" evidence="16">
    <location>
        <begin position="28"/>
        <end position="1662"/>
    </location>
</feature>
<dbReference type="InterPro" id="IPR053214">
    <property type="entry name" value="LysM12-like"/>
</dbReference>
<dbReference type="Pfam" id="PF00187">
    <property type="entry name" value="Chitin_bind_1"/>
    <property type="match status" value="1"/>
</dbReference>
<evidence type="ECO:0000313" key="19">
    <source>
        <dbReference type="EMBL" id="KAF0331097.1"/>
    </source>
</evidence>
<dbReference type="SMART" id="SM00636">
    <property type="entry name" value="Glyco_18"/>
    <property type="match status" value="1"/>
</dbReference>
<organism evidence="19 20">
    <name type="scientific">Colletotrichum asianum</name>
    <dbReference type="NCBI Taxonomy" id="702518"/>
    <lineage>
        <taxon>Eukaryota</taxon>
        <taxon>Fungi</taxon>
        <taxon>Dikarya</taxon>
        <taxon>Ascomycota</taxon>
        <taxon>Pezizomycotina</taxon>
        <taxon>Sordariomycetes</taxon>
        <taxon>Hypocreomycetidae</taxon>
        <taxon>Glomerellales</taxon>
        <taxon>Glomerellaceae</taxon>
        <taxon>Colletotrichum</taxon>
        <taxon>Colletotrichum gloeosporioides species complex</taxon>
    </lineage>
</organism>
<dbReference type="Pfam" id="PF00704">
    <property type="entry name" value="Glyco_hydro_18"/>
    <property type="match status" value="1"/>
</dbReference>
<feature type="disulfide bond" evidence="13">
    <location>
        <begin position="156"/>
        <end position="168"/>
    </location>
</feature>
<evidence type="ECO:0000256" key="12">
    <source>
        <dbReference type="ARBA" id="ARBA00023326"/>
    </source>
</evidence>
<dbReference type="GO" id="GO:0008843">
    <property type="term" value="F:endochitinase activity"/>
    <property type="evidence" value="ECO:0007669"/>
    <property type="project" value="UniProtKB-EC"/>
</dbReference>
<dbReference type="InterPro" id="IPR011583">
    <property type="entry name" value="Chitinase_II/V-like_cat"/>
</dbReference>
<evidence type="ECO:0000256" key="11">
    <source>
        <dbReference type="ARBA" id="ARBA00023295"/>
    </source>
</evidence>
<dbReference type="PANTHER" id="PTHR47700:SF2">
    <property type="entry name" value="CHITINASE"/>
    <property type="match status" value="1"/>
</dbReference>
<dbReference type="Gene3D" id="3.10.50.10">
    <property type="match status" value="1"/>
</dbReference>
<evidence type="ECO:0000256" key="5">
    <source>
        <dbReference type="ARBA" id="ARBA00022525"/>
    </source>
</evidence>
<feature type="compositionally biased region" description="Basic and acidic residues" evidence="15">
    <location>
        <begin position="836"/>
        <end position="846"/>
    </location>
</feature>
<dbReference type="PROSITE" id="PS50941">
    <property type="entry name" value="CHIT_BIND_I_2"/>
    <property type="match status" value="1"/>
</dbReference>
<accession>A0A8H3WUB2</accession>
<keyword evidence="12" id="KW-0624">Polysaccharide degradation</keyword>
<evidence type="ECO:0000256" key="6">
    <source>
        <dbReference type="ARBA" id="ARBA00022669"/>
    </source>
</evidence>
<keyword evidence="16" id="KW-0732">Signal</keyword>
<dbReference type="GO" id="GO:0006032">
    <property type="term" value="P:chitin catabolic process"/>
    <property type="evidence" value="ECO:0007669"/>
    <property type="project" value="UniProtKB-KW"/>
</dbReference>
<comment type="catalytic activity">
    <reaction evidence="1">
        <text>Random endo-hydrolysis of N-acetyl-beta-D-glucosaminide (1-&gt;4)-beta-linkages in chitin and chitodextrins.</text>
        <dbReference type="EC" id="3.2.1.14"/>
    </reaction>
</comment>
<dbReference type="InterPro" id="IPR029070">
    <property type="entry name" value="Chitinase_insertion_sf"/>
</dbReference>
<dbReference type="InterPro" id="IPR036861">
    <property type="entry name" value="Endochitinase-like_sf"/>
</dbReference>
<evidence type="ECO:0000256" key="2">
    <source>
        <dbReference type="ARBA" id="ARBA00004613"/>
    </source>
</evidence>
<evidence type="ECO:0000256" key="1">
    <source>
        <dbReference type="ARBA" id="ARBA00000822"/>
    </source>
</evidence>
<protein>
    <recommendedName>
        <fullName evidence="4">chitinase</fullName>
        <ecNumber evidence="4">3.2.1.14</ecNumber>
    </recommendedName>
</protein>
<keyword evidence="11 14" id="KW-0326">Glycosidase</keyword>
<keyword evidence="13" id="KW-1015">Disulfide bond</keyword>
<evidence type="ECO:0000256" key="16">
    <source>
        <dbReference type="SAM" id="SignalP"/>
    </source>
</evidence>
<keyword evidence="8" id="KW-0146">Chitin degradation</keyword>
<evidence type="ECO:0000256" key="14">
    <source>
        <dbReference type="RuleBase" id="RU000489"/>
    </source>
</evidence>
<comment type="caution">
    <text evidence="13">Lacks conserved residue(s) required for the propagation of feature annotation.</text>
</comment>
<dbReference type="InterPro" id="IPR017853">
    <property type="entry name" value="GH"/>
</dbReference>
<evidence type="ECO:0000256" key="4">
    <source>
        <dbReference type="ARBA" id="ARBA00012729"/>
    </source>
</evidence>
<keyword evidence="20" id="KW-1185">Reference proteome</keyword>
<keyword evidence="7 14" id="KW-0378">Hydrolase</keyword>
<dbReference type="InterPro" id="IPR001002">
    <property type="entry name" value="Chitin-bd_1"/>
</dbReference>
<evidence type="ECO:0000256" key="15">
    <source>
        <dbReference type="SAM" id="MobiDB-lite"/>
    </source>
</evidence>
<keyword evidence="6 13" id="KW-0147">Chitin-binding</keyword>
<feature type="signal peptide" evidence="16">
    <location>
        <begin position="1"/>
        <end position="27"/>
    </location>
</feature>
<dbReference type="PROSITE" id="PS00026">
    <property type="entry name" value="CHIT_BIND_I_1"/>
    <property type="match status" value="1"/>
</dbReference>
<dbReference type="OrthoDB" id="73875at2759"/>